<name>A0A6A5XZ47_9PLEO</name>
<sequence length="493" mass="51017">MLFQYLLAALPLTLAAPLACSAPPRPSSAPVITPPKGQVIPNRYIIKLKNDARSDVINEAVKLLPSKKAEHVYDFGSYRGFAAEIPDDVLPYVTGLPGIDYIEKDCIMSIDVDVQRRDVVTQPSAPWGLARISHVQRGSTSYVYDESSGEGTCAYVLDTGVYTQHPDFEGRAEFLANYANDGNDEDGHGHGTHVAGTIGSKTYGVAKNSHLFAVKVFNATGKGPNSAVIAGIQFAANDRLTRTGACPKGSVANLSLGGGQSDAVNAAAADAVRSGLFMSVAAGNSGVDASESSPASESSVYTVGATDSSDKIAWYSNYGSYVDIFAPGTDIVSLWNNGGTNTMSGTSMAAPHVAGIALYLLSLEGQRSVAALSARLSELATKNIVTGLPGNTINALAFNGYGAPAPGTPTQSVNSTQPAGPTGTGYFPTSTGISPTGISTGVPVSAGTGVPTSVPTTIVPYPTSGYPSSGYPSNPSNPSNGYPTYNYNSYRVR</sequence>
<proteinExistence type="inferred from homology"/>
<protein>
    <submittedName>
        <fullName evidence="10">Subtilisin-like protein</fullName>
    </submittedName>
</protein>
<feature type="active site" description="Charge relay system" evidence="5">
    <location>
        <position position="190"/>
    </location>
</feature>
<dbReference type="InterPro" id="IPR015500">
    <property type="entry name" value="Peptidase_S8_subtilisin-rel"/>
</dbReference>
<dbReference type="PROSITE" id="PS00138">
    <property type="entry name" value="SUBTILASE_SER"/>
    <property type="match status" value="1"/>
</dbReference>
<dbReference type="PANTHER" id="PTHR43806:SF58">
    <property type="entry name" value="ALKALINE PROTEASE 1-RELATED"/>
    <property type="match status" value="1"/>
</dbReference>
<dbReference type="GO" id="GO:0006508">
    <property type="term" value="P:proteolysis"/>
    <property type="evidence" value="ECO:0007669"/>
    <property type="project" value="UniProtKB-KW"/>
</dbReference>
<evidence type="ECO:0000256" key="6">
    <source>
        <dbReference type="RuleBase" id="RU003355"/>
    </source>
</evidence>
<keyword evidence="8" id="KW-0732">Signal</keyword>
<feature type="domain" description="Peptidase S8/S53" evidence="9">
    <location>
        <begin position="155"/>
        <end position="383"/>
    </location>
</feature>
<dbReference type="EMBL" id="ML978068">
    <property type="protein sequence ID" value="KAF2018266.1"/>
    <property type="molecule type" value="Genomic_DNA"/>
</dbReference>
<dbReference type="GO" id="GO:0004252">
    <property type="term" value="F:serine-type endopeptidase activity"/>
    <property type="evidence" value="ECO:0007669"/>
    <property type="project" value="UniProtKB-UniRule"/>
</dbReference>
<keyword evidence="4 5" id="KW-0720">Serine protease</keyword>
<dbReference type="FunFam" id="3.40.50.200:FF:000014">
    <property type="entry name" value="Proteinase K"/>
    <property type="match status" value="1"/>
</dbReference>
<dbReference type="InterPro" id="IPR023827">
    <property type="entry name" value="Peptidase_S8_Asp-AS"/>
</dbReference>
<feature type="chain" id="PRO_5025509269" evidence="8">
    <location>
        <begin position="16"/>
        <end position="493"/>
    </location>
</feature>
<feature type="signal peptide" evidence="8">
    <location>
        <begin position="1"/>
        <end position="15"/>
    </location>
</feature>
<feature type="region of interest" description="Disordered" evidence="7">
    <location>
        <begin position="464"/>
        <end position="493"/>
    </location>
</feature>
<reference evidence="10" key="1">
    <citation type="journal article" date="2020" name="Stud. Mycol.">
        <title>101 Dothideomycetes genomes: a test case for predicting lifestyles and emergence of pathogens.</title>
        <authorList>
            <person name="Haridas S."/>
            <person name="Albert R."/>
            <person name="Binder M."/>
            <person name="Bloem J."/>
            <person name="Labutti K."/>
            <person name="Salamov A."/>
            <person name="Andreopoulos B."/>
            <person name="Baker S."/>
            <person name="Barry K."/>
            <person name="Bills G."/>
            <person name="Bluhm B."/>
            <person name="Cannon C."/>
            <person name="Castanera R."/>
            <person name="Culley D."/>
            <person name="Daum C."/>
            <person name="Ezra D."/>
            <person name="Gonzalez J."/>
            <person name="Henrissat B."/>
            <person name="Kuo A."/>
            <person name="Liang C."/>
            <person name="Lipzen A."/>
            <person name="Lutzoni F."/>
            <person name="Magnuson J."/>
            <person name="Mondo S."/>
            <person name="Nolan M."/>
            <person name="Ohm R."/>
            <person name="Pangilinan J."/>
            <person name="Park H.-J."/>
            <person name="Ramirez L."/>
            <person name="Alfaro M."/>
            <person name="Sun H."/>
            <person name="Tritt A."/>
            <person name="Yoshinaga Y."/>
            <person name="Zwiers L.-H."/>
            <person name="Turgeon B."/>
            <person name="Goodwin S."/>
            <person name="Spatafora J."/>
            <person name="Crous P."/>
            <person name="Grigoriev I."/>
        </authorList>
    </citation>
    <scope>NUCLEOTIDE SEQUENCE</scope>
    <source>
        <strain evidence="10">CBS 175.79</strain>
    </source>
</reference>
<dbReference type="InterPro" id="IPR036852">
    <property type="entry name" value="Peptidase_S8/S53_dom_sf"/>
</dbReference>
<evidence type="ECO:0000256" key="7">
    <source>
        <dbReference type="SAM" id="MobiDB-lite"/>
    </source>
</evidence>
<keyword evidence="11" id="KW-1185">Reference proteome</keyword>
<feature type="compositionally biased region" description="Polar residues" evidence="7">
    <location>
        <begin position="408"/>
        <end position="419"/>
    </location>
</feature>
<feature type="region of interest" description="Disordered" evidence="7">
    <location>
        <begin position="407"/>
        <end position="432"/>
    </location>
</feature>
<gene>
    <name evidence="10" type="ORF">BU24DRAFT_421259</name>
</gene>
<evidence type="ECO:0000256" key="1">
    <source>
        <dbReference type="ARBA" id="ARBA00011073"/>
    </source>
</evidence>
<dbReference type="Gene3D" id="3.40.50.200">
    <property type="entry name" value="Peptidase S8/S53 domain"/>
    <property type="match status" value="1"/>
</dbReference>
<dbReference type="PROSITE" id="PS00136">
    <property type="entry name" value="SUBTILASE_ASP"/>
    <property type="match status" value="1"/>
</dbReference>
<dbReference type="SUPFAM" id="SSF52743">
    <property type="entry name" value="Subtilisin-like"/>
    <property type="match status" value="1"/>
</dbReference>
<dbReference type="OrthoDB" id="206201at2759"/>
<dbReference type="PRINTS" id="PR00723">
    <property type="entry name" value="SUBTILISIN"/>
</dbReference>
<dbReference type="InterPro" id="IPR050131">
    <property type="entry name" value="Peptidase_S8_subtilisin-like"/>
</dbReference>
<evidence type="ECO:0000256" key="8">
    <source>
        <dbReference type="SAM" id="SignalP"/>
    </source>
</evidence>
<dbReference type="SUPFAM" id="SSF54897">
    <property type="entry name" value="Protease propeptides/inhibitors"/>
    <property type="match status" value="1"/>
</dbReference>
<dbReference type="Proteomes" id="UP000799778">
    <property type="component" value="Unassembled WGS sequence"/>
</dbReference>
<keyword evidence="2 5" id="KW-0645">Protease</keyword>
<evidence type="ECO:0000259" key="9">
    <source>
        <dbReference type="Pfam" id="PF00082"/>
    </source>
</evidence>
<feature type="active site" description="Charge relay system" evidence="5">
    <location>
        <position position="158"/>
    </location>
</feature>
<dbReference type="AlphaFoldDB" id="A0A6A5XZ47"/>
<dbReference type="CDD" id="cd04077">
    <property type="entry name" value="Peptidases_S8_PCSK9_ProteinaseK_like"/>
    <property type="match status" value="1"/>
</dbReference>
<evidence type="ECO:0000256" key="2">
    <source>
        <dbReference type="ARBA" id="ARBA00022670"/>
    </source>
</evidence>
<dbReference type="PROSITE" id="PS00137">
    <property type="entry name" value="SUBTILASE_HIS"/>
    <property type="match status" value="1"/>
</dbReference>
<comment type="similarity">
    <text evidence="1 5 6">Belongs to the peptidase S8 family.</text>
</comment>
<dbReference type="GeneID" id="54285082"/>
<accession>A0A6A5XZ47</accession>
<dbReference type="GO" id="GO:0005576">
    <property type="term" value="C:extracellular region"/>
    <property type="evidence" value="ECO:0007669"/>
    <property type="project" value="UniProtKB-ARBA"/>
</dbReference>
<evidence type="ECO:0000313" key="11">
    <source>
        <dbReference type="Proteomes" id="UP000799778"/>
    </source>
</evidence>
<dbReference type="InterPro" id="IPR034193">
    <property type="entry name" value="PCSK9_ProteinaseK-like"/>
</dbReference>
<evidence type="ECO:0000256" key="5">
    <source>
        <dbReference type="PROSITE-ProRule" id="PRU01240"/>
    </source>
</evidence>
<dbReference type="RefSeq" id="XP_033386605.1">
    <property type="nucleotide sequence ID" value="XM_033527685.1"/>
</dbReference>
<evidence type="ECO:0000256" key="4">
    <source>
        <dbReference type="ARBA" id="ARBA00022825"/>
    </source>
</evidence>
<dbReference type="InterPro" id="IPR023828">
    <property type="entry name" value="Peptidase_S8_Ser-AS"/>
</dbReference>
<keyword evidence="3 5" id="KW-0378">Hydrolase</keyword>
<feature type="active site" description="Charge relay system" evidence="5">
    <location>
        <position position="347"/>
    </location>
</feature>
<evidence type="ECO:0000256" key="3">
    <source>
        <dbReference type="ARBA" id="ARBA00022801"/>
    </source>
</evidence>
<dbReference type="PANTHER" id="PTHR43806">
    <property type="entry name" value="PEPTIDASE S8"/>
    <property type="match status" value="1"/>
</dbReference>
<dbReference type="InterPro" id="IPR022398">
    <property type="entry name" value="Peptidase_S8_His-AS"/>
</dbReference>
<organism evidence="10 11">
    <name type="scientific">Aaosphaeria arxii CBS 175.79</name>
    <dbReference type="NCBI Taxonomy" id="1450172"/>
    <lineage>
        <taxon>Eukaryota</taxon>
        <taxon>Fungi</taxon>
        <taxon>Dikarya</taxon>
        <taxon>Ascomycota</taxon>
        <taxon>Pezizomycotina</taxon>
        <taxon>Dothideomycetes</taxon>
        <taxon>Pleosporomycetidae</taxon>
        <taxon>Pleosporales</taxon>
        <taxon>Pleosporales incertae sedis</taxon>
        <taxon>Aaosphaeria</taxon>
    </lineage>
</organism>
<evidence type="ECO:0000313" key="10">
    <source>
        <dbReference type="EMBL" id="KAF2018266.1"/>
    </source>
</evidence>
<dbReference type="PROSITE" id="PS51892">
    <property type="entry name" value="SUBTILASE"/>
    <property type="match status" value="1"/>
</dbReference>
<dbReference type="InterPro" id="IPR000209">
    <property type="entry name" value="Peptidase_S8/S53_dom"/>
</dbReference>
<dbReference type="Gene3D" id="3.30.70.80">
    <property type="entry name" value="Peptidase S8 propeptide/proteinase inhibitor I9"/>
    <property type="match status" value="1"/>
</dbReference>
<dbReference type="InterPro" id="IPR037045">
    <property type="entry name" value="S8pro/Inhibitor_I9_sf"/>
</dbReference>
<dbReference type="Pfam" id="PF00082">
    <property type="entry name" value="Peptidase_S8"/>
    <property type="match status" value="1"/>
</dbReference>